<dbReference type="PANTHER" id="PTHR44591">
    <property type="entry name" value="STRESS RESPONSE REGULATOR PROTEIN 1"/>
    <property type="match status" value="1"/>
</dbReference>
<evidence type="ECO:0000313" key="5">
    <source>
        <dbReference type="EMBL" id="MVT44388.1"/>
    </source>
</evidence>
<evidence type="ECO:0000259" key="4">
    <source>
        <dbReference type="PROSITE" id="PS50110"/>
    </source>
</evidence>
<keyword evidence="6" id="KW-1185">Reference proteome</keyword>
<keyword evidence="3" id="KW-0472">Membrane</keyword>
<dbReference type="CDD" id="cd00156">
    <property type="entry name" value="REC"/>
    <property type="match status" value="1"/>
</dbReference>
<dbReference type="PANTHER" id="PTHR44591:SF25">
    <property type="entry name" value="CHEMOTAXIS TWO-COMPONENT RESPONSE REGULATOR"/>
    <property type="match status" value="1"/>
</dbReference>
<dbReference type="InterPro" id="IPR050595">
    <property type="entry name" value="Bact_response_regulator"/>
</dbReference>
<evidence type="ECO:0000313" key="6">
    <source>
        <dbReference type="Proteomes" id="UP000468388"/>
    </source>
</evidence>
<dbReference type="Pfam" id="PF00072">
    <property type="entry name" value="Response_reg"/>
    <property type="match status" value="1"/>
</dbReference>
<accession>A0A6N8JJF1</accession>
<dbReference type="SUPFAM" id="SSF52172">
    <property type="entry name" value="CheY-like"/>
    <property type="match status" value="1"/>
</dbReference>
<feature type="modified residue" description="4-aspartylphosphate" evidence="2">
    <location>
        <position position="71"/>
    </location>
</feature>
<dbReference type="AlphaFoldDB" id="A0A6N8JJF1"/>
<keyword evidence="3" id="KW-0812">Transmembrane</keyword>
<proteinExistence type="predicted"/>
<feature type="domain" description="Response regulatory" evidence="4">
    <location>
        <begin position="22"/>
        <end position="136"/>
    </location>
</feature>
<dbReference type="Proteomes" id="UP000468388">
    <property type="component" value="Unassembled WGS sequence"/>
</dbReference>
<name>A0A6N8JJF1_9BACT</name>
<dbReference type="PROSITE" id="PS50110">
    <property type="entry name" value="RESPONSE_REGULATORY"/>
    <property type="match status" value="1"/>
</dbReference>
<reference evidence="5 6" key="1">
    <citation type="submission" date="2019-12" db="EMBL/GenBank/DDBJ databases">
        <title>The draft genomic sequence of strain Chitinophaga oryziterrae JCM 16595.</title>
        <authorList>
            <person name="Zhang X."/>
        </authorList>
    </citation>
    <scope>NUCLEOTIDE SEQUENCE [LARGE SCALE GENOMIC DNA]</scope>
    <source>
        <strain evidence="5 6">JCM 16595</strain>
    </source>
</reference>
<comment type="caution">
    <text evidence="5">The sequence shown here is derived from an EMBL/GenBank/DDBJ whole genome shotgun (WGS) entry which is preliminary data.</text>
</comment>
<evidence type="ECO:0000256" key="1">
    <source>
        <dbReference type="ARBA" id="ARBA00022553"/>
    </source>
</evidence>
<gene>
    <name evidence="5" type="ORF">GO495_27590</name>
</gene>
<organism evidence="5 6">
    <name type="scientific">Chitinophaga oryziterrae</name>
    <dbReference type="NCBI Taxonomy" id="1031224"/>
    <lineage>
        <taxon>Bacteria</taxon>
        <taxon>Pseudomonadati</taxon>
        <taxon>Bacteroidota</taxon>
        <taxon>Chitinophagia</taxon>
        <taxon>Chitinophagales</taxon>
        <taxon>Chitinophagaceae</taxon>
        <taxon>Chitinophaga</taxon>
    </lineage>
</organism>
<protein>
    <submittedName>
        <fullName evidence="5">Response regulator</fullName>
    </submittedName>
</protein>
<dbReference type="EMBL" id="WRXO01000011">
    <property type="protein sequence ID" value="MVT44388.1"/>
    <property type="molecule type" value="Genomic_DNA"/>
</dbReference>
<dbReference type="Gene3D" id="3.40.50.2300">
    <property type="match status" value="1"/>
</dbReference>
<evidence type="ECO:0000256" key="2">
    <source>
        <dbReference type="PROSITE-ProRule" id="PRU00169"/>
    </source>
</evidence>
<sequence length="175" mass="20357">MWHLNGFYTIKPQHMANKFESKVYVVDDDPFCLATYDKHLRAQGYNNITSFSSGQDFLQKLSDEPDIVLLDHDLGDMTGLELLTEIKNFNSNIFVIFASARQQHDIAAASLKNGAFDYIIKDDNVLEHITLTLNKLFVVQDYLKKKKRNNRFFFFFSLAVAVSMIISFFYETFRK</sequence>
<dbReference type="InterPro" id="IPR011006">
    <property type="entry name" value="CheY-like_superfamily"/>
</dbReference>
<feature type="transmembrane region" description="Helical" evidence="3">
    <location>
        <begin position="152"/>
        <end position="170"/>
    </location>
</feature>
<evidence type="ECO:0000256" key="3">
    <source>
        <dbReference type="SAM" id="Phobius"/>
    </source>
</evidence>
<keyword evidence="1 2" id="KW-0597">Phosphoprotein</keyword>
<keyword evidence="3" id="KW-1133">Transmembrane helix</keyword>
<dbReference type="SMART" id="SM00448">
    <property type="entry name" value="REC"/>
    <property type="match status" value="1"/>
</dbReference>
<dbReference type="InterPro" id="IPR001789">
    <property type="entry name" value="Sig_transdc_resp-reg_receiver"/>
</dbReference>
<dbReference type="GO" id="GO:0000160">
    <property type="term" value="P:phosphorelay signal transduction system"/>
    <property type="evidence" value="ECO:0007669"/>
    <property type="project" value="InterPro"/>
</dbReference>